<feature type="compositionally biased region" description="Basic and acidic residues" evidence="4">
    <location>
        <begin position="350"/>
        <end position="369"/>
    </location>
</feature>
<evidence type="ECO:0000256" key="1">
    <source>
        <dbReference type="ARBA" id="ARBA00004123"/>
    </source>
</evidence>
<dbReference type="GO" id="GO:0005634">
    <property type="term" value="C:nucleus"/>
    <property type="evidence" value="ECO:0007669"/>
    <property type="project" value="UniProtKB-SubCell"/>
</dbReference>
<feature type="compositionally biased region" description="Polar residues" evidence="4">
    <location>
        <begin position="465"/>
        <end position="480"/>
    </location>
</feature>
<organism evidence="6 7">
    <name type="scientific">Capsella rubella</name>
    <dbReference type="NCBI Taxonomy" id="81985"/>
    <lineage>
        <taxon>Eukaryota</taxon>
        <taxon>Viridiplantae</taxon>
        <taxon>Streptophyta</taxon>
        <taxon>Embryophyta</taxon>
        <taxon>Tracheophyta</taxon>
        <taxon>Spermatophyta</taxon>
        <taxon>Magnoliopsida</taxon>
        <taxon>eudicotyledons</taxon>
        <taxon>Gunneridae</taxon>
        <taxon>Pentapetalae</taxon>
        <taxon>rosids</taxon>
        <taxon>malvids</taxon>
        <taxon>Brassicales</taxon>
        <taxon>Brassicaceae</taxon>
        <taxon>Camelineae</taxon>
        <taxon>Capsella</taxon>
    </lineage>
</organism>
<dbReference type="OrthoDB" id="342264at2759"/>
<sequence length="751" mass="83437">MEIEVFASDSQSPSASSDHRFEVNGVLGCGEIEDTEPIDEEIVLDSSLLESPFQNLYEDTELVDNENYVDEETLGLDQVVVDSEDEDGGSGKAAAGELTYLRERSPKAAGVLLESDGSNDHECQIGKQESNCDTVTGFQGSSRINDESHGPGLDFLDSQEPGEATQADALGFVDHLLMDKDLNLSPVDLRENCSRRKSPPVSVAKGYQSLSKRIKSRSPTRKMSVFDWSSDQCDVSDPQNALVSRANITCFKKREDHAAEDDPGVTKGFMDLCVDINVSTHPTQRFMQNSSVEQASGLNQGILFISQEDAQLQDKASKEHSEPEEDFIDIGINTQIAAEAMSALVYSPCTKEEARESDPIPRRISEMRDQGSNIPRGNNDTIEGGPERDNGNGPLSGLHKERHSKRKRKFNKEERTGTNVSVMTCLLNLCEWRHPRGKRSRLMQRHHVPPRRSWGASSIKHRSEANTLSSRSQVSLSGTRQASSCQSGVIDVNVANHAAPKNIYGGSHESSCKKDFPKLFLQKELTTRLGGPGKVGDFVWKDLRRRRNLAYVRVLFSQHLDDETIKQQKKIMVRLGISLASSSADSTHFIADRFSRTRNMLEAISLGKPVVTPLWLESCGQTRCLIDEKNYILRDSKKEKDGFCMLTSLARAKQHPLLKGFKVCITPNIKPSRGMIADLVMLTQGQVVEISEIVSAKDRNFPEDLLILSCEDDRDICVPFINQGAVVYNSELLLNGIVIQKLEYARFGTQK</sequence>
<dbReference type="PANTHER" id="PTHR23196">
    <property type="entry name" value="PAX TRANSCRIPTION ACTIVATION DOMAIN INTERACTING PROTEIN"/>
    <property type="match status" value="1"/>
</dbReference>
<feature type="compositionally biased region" description="Basic residues" evidence="4">
    <location>
        <begin position="439"/>
        <end position="450"/>
    </location>
</feature>
<evidence type="ECO:0000256" key="4">
    <source>
        <dbReference type="SAM" id="MobiDB-lite"/>
    </source>
</evidence>
<accession>R0H0I4</accession>
<dbReference type="InterPro" id="IPR001357">
    <property type="entry name" value="BRCT_dom"/>
</dbReference>
<dbReference type="GO" id="GO:0006974">
    <property type="term" value="P:DNA damage response"/>
    <property type="evidence" value="ECO:0007669"/>
    <property type="project" value="UniProtKB-KW"/>
</dbReference>
<dbReference type="CDD" id="cd17744">
    <property type="entry name" value="BRCT_MDC1_rpt1"/>
    <property type="match status" value="1"/>
</dbReference>
<feature type="region of interest" description="Disordered" evidence="4">
    <location>
        <begin position="439"/>
        <end position="480"/>
    </location>
</feature>
<name>R0H0I4_9BRAS</name>
<evidence type="ECO:0000313" key="7">
    <source>
        <dbReference type="Proteomes" id="UP000029121"/>
    </source>
</evidence>
<dbReference type="SUPFAM" id="SSF52113">
    <property type="entry name" value="BRCT domain"/>
    <property type="match status" value="1"/>
</dbReference>
<evidence type="ECO:0000259" key="5">
    <source>
        <dbReference type="PROSITE" id="PS50172"/>
    </source>
</evidence>
<dbReference type="AlphaFoldDB" id="R0H0I4"/>
<dbReference type="Proteomes" id="UP000029121">
    <property type="component" value="Unassembled WGS sequence"/>
</dbReference>
<keyword evidence="2" id="KW-0227">DNA damage</keyword>
<dbReference type="SMART" id="SM00292">
    <property type="entry name" value="BRCT"/>
    <property type="match status" value="1"/>
</dbReference>
<comment type="subcellular location">
    <subcellularLocation>
        <location evidence="1">Nucleus</location>
    </subcellularLocation>
</comment>
<feature type="compositionally biased region" description="Basic residues" evidence="4">
    <location>
        <begin position="400"/>
        <end position="410"/>
    </location>
</feature>
<keyword evidence="7" id="KW-1185">Reference proteome</keyword>
<protein>
    <recommendedName>
        <fullName evidence="5">BRCT domain-containing protein</fullName>
    </recommendedName>
</protein>
<dbReference type="Pfam" id="PF16589">
    <property type="entry name" value="BRCT_2"/>
    <property type="match status" value="1"/>
</dbReference>
<feature type="domain" description="BRCT" evidence="5">
    <location>
        <begin position="544"/>
        <end position="633"/>
    </location>
</feature>
<feature type="compositionally biased region" description="Polar residues" evidence="4">
    <location>
        <begin position="370"/>
        <end position="381"/>
    </location>
</feature>
<dbReference type="EMBL" id="KB870810">
    <property type="protein sequence ID" value="EOA22744.1"/>
    <property type="molecule type" value="Genomic_DNA"/>
</dbReference>
<dbReference type="InterPro" id="IPR036420">
    <property type="entry name" value="BRCT_dom_sf"/>
</dbReference>
<evidence type="ECO:0000256" key="3">
    <source>
        <dbReference type="ARBA" id="ARBA00023242"/>
    </source>
</evidence>
<dbReference type="PANTHER" id="PTHR23196:SF32">
    <property type="entry name" value="BRCT DOMAIN-CONTAINING DNA REPAIR PROTEIN"/>
    <property type="match status" value="1"/>
</dbReference>
<gene>
    <name evidence="6" type="ORF">CARUB_v10003456mg</name>
</gene>
<dbReference type="STRING" id="81985.R0H0I4"/>
<dbReference type="KEGG" id="crb:17884653"/>
<proteinExistence type="predicted"/>
<evidence type="ECO:0000313" key="6">
    <source>
        <dbReference type="EMBL" id="EOA22744.1"/>
    </source>
</evidence>
<dbReference type="PROSITE" id="PS50172">
    <property type="entry name" value="BRCT"/>
    <property type="match status" value="1"/>
</dbReference>
<keyword evidence="3" id="KW-0539">Nucleus</keyword>
<dbReference type="Gene3D" id="3.40.50.10190">
    <property type="entry name" value="BRCT domain"/>
    <property type="match status" value="2"/>
</dbReference>
<feature type="region of interest" description="Disordered" evidence="4">
    <location>
        <begin position="193"/>
        <end position="214"/>
    </location>
</feature>
<dbReference type="CDD" id="cd18432">
    <property type="entry name" value="BRCT_PAXIP1_rpt6_like"/>
    <property type="match status" value="1"/>
</dbReference>
<dbReference type="InterPro" id="IPR051579">
    <property type="entry name" value="DDR_Transcriptional_Reg"/>
</dbReference>
<dbReference type="eggNOG" id="KOG2043">
    <property type="taxonomic scope" value="Eukaryota"/>
</dbReference>
<dbReference type="Pfam" id="PF16770">
    <property type="entry name" value="RTT107_BRCT_5"/>
    <property type="match status" value="1"/>
</dbReference>
<feature type="region of interest" description="Disordered" evidence="4">
    <location>
        <begin position="350"/>
        <end position="415"/>
    </location>
</feature>
<evidence type="ECO:0000256" key="2">
    <source>
        <dbReference type="ARBA" id="ARBA00022763"/>
    </source>
</evidence>
<reference evidence="7" key="1">
    <citation type="journal article" date="2013" name="Nat. Genet.">
        <title>The Capsella rubella genome and the genomic consequences of rapid mating system evolution.</title>
        <authorList>
            <person name="Slotte T."/>
            <person name="Hazzouri K.M."/>
            <person name="Agren J.A."/>
            <person name="Koenig D."/>
            <person name="Maumus F."/>
            <person name="Guo Y.L."/>
            <person name="Steige K."/>
            <person name="Platts A.E."/>
            <person name="Escobar J.S."/>
            <person name="Newman L.K."/>
            <person name="Wang W."/>
            <person name="Mandakova T."/>
            <person name="Vello E."/>
            <person name="Smith L.M."/>
            <person name="Henz S.R."/>
            <person name="Steffen J."/>
            <person name="Takuno S."/>
            <person name="Brandvain Y."/>
            <person name="Coop G."/>
            <person name="Andolfatto P."/>
            <person name="Hu T.T."/>
            <person name="Blanchette M."/>
            <person name="Clark R.M."/>
            <person name="Quesneville H."/>
            <person name="Nordborg M."/>
            <person name="Gaut B.S."/>
            <person name="Lysak M.A."/>
            <person name="Jenkins J."/>
            <person name="Grimwood J."/>
            <person name="Chapman J."/>
            <person name="Prochnik S."/>
            <person name="Shu S."/>
            <person name="Rokhsar D."/>
            <person name="Schmutz J."/>
            <person name="Weigel D."/>
            <person name="Wright S.I."/>
        </authorList>
    </citation>
    <scope>NUCLEOTIDE SEQUENCE [LARGE SCALE GENOMIC DNA]</scope>
    <source>
        <strain evidence="7">cv. Monte Gargano</strain>
    </source>
</reference>